<dbReference type="InterPro" id="IPR002223">
    <property type="entry name" value="Kunitz_BPTI"/>
</dbReference>
<feature type="domain" description="BPTI/Kunitz inhibitor" evidence="1">
    <location>
        <begin position="1"/>
        <end position="37"/>
    </location>
</feature>
<dbReference type="Pfam" id="PF14625">
    <property type="entry name" value="Lustrin_cystein"/>
    <property type="match status" value="2"/>
</dbReference>
<dbReference type="Pfam" id="PF00014">
    <property type="entry name" value="Kunitz_BPTI"/>
    <property type="match status" value="1"/>
</dbReference>
<accession>A0A0N4VJT3</accession>
<dbReference type="InterPro" id="IPR036880">
    <property type="entry name" value="Kunitz_BPTI_sf"/>
</dbReference>
<dbReference type="WBParaSite" id="EVEC_0001110401-mRNA-1">
    <property type="protein sequence ID" value="EVEC_0001110401-mRNA-1"/>
    <property type="gene ID" value="EVEC_0001110401"/>
</dbReference>
<protein>
    <submittedName>
        <fullName evidence="4">BPTI/Kunitz inhibitor domain-containing protein</fullName>
    </submittedName>
</protein>
<gene>
    <name evidence="2" type="ORF">EVEC_LOCUS10429</name>
</gene>
<proteinExistence type="predicted"/>
<dbReference type="EMBL" id="UXUI01010840">
    <property type="protein sequence ID" value="VDD95678.1"/>
    <property type="molecule type" value="Genomic_DNA"/>
</dbReference>
<dbReference type="Proteomes" id="UP000274131">
    <property type="component" value="Unassembled WGS sequence"/>
</dbReference>
<dbReference type="PANTHER" id="PTHR46339:SF14">
    <property type="entry name" value="BPTI_KUNITZ INHIBITOR DOMAIN-CONTAINING PROTEIN"/>
    <property type="match status" value="1"/>
</dbReference>
<evidence type="ECO:0000313" key="3">
    <source>
        <dbReference type="Proteomes" id="UP000274131"/>
    </source>
</evidence>
<name>A0A0N4VJT3_ENTVE</name>
<reference evidence="4" key="1">
    <citation type="submission" date="2017-02" db="UniProtKB">
        <authorList>
            <consortium name="WormBaseParasite"/>
        </authorList>
    </citation>
    <scope>IDENTIFICATION</scope>
</reference>
<dbReference type="InterPro" id="IPR006150">
    <property type="entry name" value="Cys_repeat_1"/>
</dbReference>
<dbReference type="Gene3D" id="4.10.410.10">
    <property type="entry name" value="Pancreatic trypsin inhibitor Kunitz domain"/>
    <property type="match status" value="1"/>
</dbReference>
<dbReference type="STRING" id="51028.A0A0N4VJT3"/>
<dbReference type="SUPFAM" id="SSF57362">
    <property type="entry name" value="BPTI-like"/>
    <property type="match status" value="1"/>
</dbReference>
<organism evidence="4">
    <name type="scientific">Enterobius vermicularis</name>
    <name type="common">Human pinworm</name>
    <dbReference type="NCBI Taxonomy" id="51028"/>
    <lineage>
        <taxon>Eukaryota</taxon>
        <taxon>Metazoa</taxon>
        <taxon>Ecdysozoa</taxon>
        <taxon>Nematoda</taxon>
        <taxon>Chromadorea</taxon>
        <taxon>Rhabditida</taxon>
        <taxon>Spirurina</taxon>
        <taxon>Oxyuridomorpha</taxon>
        <taxon>Oxyuroidea</taxon>
        <taxon>Oxyuridae</taxon>
        <taxon>Enterobius</taxon>
    </lineage>
</organism>
<keyword evidence="3" id="KW-1185">Reference proteome</keyword>
<dbReference type="SMART" id="SM00289">
    <property type="entry name" value="WR1"/>
    <property type="match status" value="2"/>
</dbReference>
<evidence type="ECO:0000313" key="2">
    <source>
        <dbReference type="EMBL" id="VDD95678.1"/>
    </source>
</evidence>
<dbReference type="PANTHER" id="PTHR46339">
    <property type="entry name" value="PROTEIN CBG15282-RELATED"/>
    <property type="match status" value="1"/>
</dbReference>
<dbReference type="InterPro" id="IPR053014">
    <property type="entry name" value="Cuticle_assoc_divergent"/>
</dbReference>
<reference evidence="2 3" key="2">
    <citation type="submission" date="2018-10" db="EMBL/GenBank/DDBJ databases">
        <authorList>
            <consortium name="Pathogen Informatics"/>
        </authorList>
    </citation>
    <scope>NUCLEOTIDE SEQUENCE [LARGE SCALE GENOMIC DNA]</scope>
</reference>
<dbReference type="AlphaFoldDB" id="A0A0N4VJT3"/>
<dbReference type="PROSITE" id="PS50279">
    <property type="entry name" value="BPTI_KUNITZ_2"/>
    <property type="match status" value="1"/>
</dbReference>
<dbReference type="InterPro" id="IPR028150">
    <property type="entry name" value="Lustrin_cystein"/>
</dbReference>
<dbReference type="OrthoDB" id="5833200at2759"/>
<evidence type="ECO:0000313" key="4">
    <source>
        <dbReference type="WBParaSite" id="EVEC_0001110401-mRNA-1"/>
    </source>
</evidence>
<evidence type="ECO:0000259" key="1">
    <source>
        <dbReference type="PROSITE" id="PS50279"/>
    </source>
</evidence>
<sequence>MYYFDATRLHCQHFKVLECLGINDNRFNSAEECAAECERTACKPGESLLIANGQVQLCGTEQCPANYICRYDALFRRHVCCGYSNSGACAAGYRTYMSAREATPFKCNVNYVKDECPPDYLCTSSTESSDNYCCSLEKGYECLNRNPNSIIGFCCMKKKEKSSKGTHSSNKNRVRNGTKTGKIEPYKVAVFNKRFTTTTAVPVLYNTRQLRIVDIQKEIDRQNLLKDKQLKTLSPYTGFPSMDDDFRCPLTHRQIFYEDGSPIECHLFKKCPDQTLSRLPDV</sequence>
<dbReference type="GO" id="GO:0004867">
    <property type="term" value="F:serine-type endopeptidase inhibitor activity"/>
    <property type="evidence" value="ECO:0007669"/>
    <property type="project" value="InterPro"/>
</dbReference>